<keyword evidence="5" id="KW-0472">Membrane</keyword>
<evidence type="ECO:0000256" key="6">
    <source>
        <dbReference type="SAM" id="MobiDB-lite"/>
    </source>
</evidence>
<evidence type="ECO:0000256" key="5">
    <source>
        <dbReference type="ARBA" id="ARBA00023136"/>
    </source>
</evidence>
<dbReference type="InterPro" id="IPR035892">
    <property type="entry name" value="C2_domain_sf"/>
</dbReference>
<feature type="domain" description="C2" evidence="7">
    <location>
        <begin position="6"/>
        <end position="135"/>
    </location>
</feature>
<organism evidence="8 9">
    <name type="scientific">Saguinus oedipus</name>
    <name type="common">Cotton-top tamarin</name>
    <name type="synonym">Oedipomidas oedipus</name>
    <dbReference type="NCBI Taxonomy" id="9490"/>
    <lineage>
        <taxon>Eukaryota</taxon>
        <taxon>Metazoa</taxon>
        <taxon>Chordata</taxon>
        <taxon>Craniata</taxon>
        <taxon>Vertebrata</taxon>
        <taxon>Euteleostomi</taxon>
        <taxon>Mammalia</taxon>
        <taxon>Eutheria</taxon>
        <taxon>Euarchontoglires</taxon>
        <taxon>Primates</taxon>
        <taxon>Haplorrhini</taxon>
        <taxon>Platyrrhini</taxon>
        <taxon>Cebidae</taxon>
        <taxon>Callitrichinae</taxon>
        <taxon>Saguinus</taxon>
    </lineage>
</organism>
<gene>
    <name evidence="8" type="ORF">P7K49_009648</name>
</gene>
<accession>A0ABQ9VKY7</accession>
<keyword evidence="3" id="KW-0677">Repeat</keyword>
<reference evidence="8 9" key="1">
    <citation type="submission" date="2023-05" db="EMBL/GenBank/DDBJ databases">
        <title>B98-5 Cell Line De Novo Hybrid Assembly: An Optical Mapping Approach.</title>
        <authorList>
            <person name="Kananen K."/>
            <person name="Auerbach J.A."/>
            <person name="Kautto E."/>
            <person name="Blachly J.S."/>
        </authorList>
    </citation>
    <scope>NUCLEOTIDE SEQUENCE [LARGE SCALE GENOMIC DNA]</scope>
    <source>
        <strain evidence="8">B95-8</strain>
        <tissue evidence="8">Cell line</tissue>
    </source>
</reference>
<protein>
    <recommendedName>
        <fullName evidence="7">C2 domain-containing protein</fullName>
    </recommendedName>
</protein>
<evidence type="ECO:0000313" key="9">
    <source>
        <dbReference type="Proteomes" id="UP001266305"/>
    </source>
</evidence>
<evidence type="ECO:0000259" key="7">
    <source>
        <dbReference type="PROSITE" id="PS50004"/>
    </source>
</evidence>
<dbReference type="SMART" id="SM00239">
    <property type="entry name" value="C2"/>
    <property type="match status" value="1"/>
</dbReference>
<proteinExistence type="predicted"/>
<evidence type="ECO:0000256" key="1">
    <source>
        <dbReference type="ARBA" id="ARBA00004167"/>
    </source>
</evidence>
<evidence type="ECO:0000256" key="2">
    <source>
        <dbReference type="ARBA" id="ARBA00022692"/>
    </source>
</evidence>
<evidence type="ECO:0000256" key="3">
    <source>
        <dbReference type="ARBA" id="ARBA00022737"/>
    </source>
</evidence>
<dbReference type="PROSITE" id="PS50004">
    <property type="entry name" value="C2"/>
    <property type="match status" value="1"/>
</dbReference>
<keyword evidence="9" id="KW-1185">Reference proteome</keyword>
<keyword evidence="2" id="KW-0812">Transmembrane</keyword>
<dbReference type="InterPro" id="IPR037721">
    <property type="entry name" value="Ferlin"/>
</dbReference>
<dbReference type="SUPFAM" id="SSF49562">
    <property type="entry name" value="C2 domain (Calcium/lipid-binding domain, CaLB)"/>
    <property type="match status" value="1"/>
</dbReference>
<dbReference type="Proteomes" id="UP001266305">
    <property type="component" value="Unassembled WGS sequence"/>
</dbReference>
<dbReference type="PANTHER" id="PTHR12546">
    <property type="entry name" value="FER-1-LIKE"/>
    <property type="match status" value="1"/>
</dbReference>
<feature type="compositionally biased region" description="Polar residues" evidence="6">
    <location>
        <begin position="214"/>
        <end position="251"/>
    </location>
</feature>
<name>A0ABQ9VKY7_SAGOE</name>
<dbReference type="InterPro" id="IPR000008">
    <property type="entry name" value="C2_dom"/>
</dbReference>
<feature type="region of interest" description="Disordered" evidence="6">
    <location>
        <begin position="211"/>
        <end position="267"/>
    </location>
</feature>
<dbReference type="PANTHER" id="PTHR12546:SF36">
    <property type="entry name" value="FER-1-LIKE PROTEIN 4"/>
    <property type="match status" value="1"/>
</dbReference>
<dbReference type="EMBL" id="JASSZA010000005">
    <property type="protein sequence ID" value="KAK2109902.1"/>
    <property type="molecule type" value="Genomic_DNA"/>
</dbReference>
<sequence>MDPGVAVGNLLLPRGVSAERPWARLRVRLYRAEGLPALRSGLLGSLARALRDQRVLVEPYVRVSFLAQQGETSVRAEAAAPEWNEQLSFVELLPPLTRSLRLQLRDDAPLVDAALATHVLDLRRISHPGRAGEPFWPRQTRPHSPRSNRAEVWSARKTNCFKAPPDCEPYPQFGSVGKILTTATCPVTSPVRRSYCCARADTACPLLSRDPQAARNSRSLAPSPSPPQSIQTLPQSQPRPSQSRLYLQGSGSVPRALAPAVSNALGR</sequence>
<comment type="subcellular location">
    <subcellularLocation>
        <location evidence="1">Membrane</location>
        <topology evidence="1">Single-pass membrane protein</topology>
    </subcellularLocation>
</comment>
<feature type="region of interest" description="Disordered" evidence="6">
    <location>
        <begin position="131"/>
        <end position="151"/>
    </location>
</feature>
<dbReference type="Pfam" id="PF00168">
    <property type="entry name" value="C2"/>
    <property type="match status" value="1"/>
</dbReference>
<evidence type="ECO:0000256" key="4">
    <source>
        <dbReference type="ARBA" id="ARBA00022989"/>
    </source>
</evidence>
<comment type="caution">
    <text evidence="8">The sequence shown here is derived from an EMBL/GenBank/DDBJ whole genome shotgun (WGS) entry which is preliminary data.</text>
</comment>
<evidence type="ECO:0000313" key="8">
    <source>
        <dbReference type="EMBL" id="KAK2109902.1"/>
    </source>
</evidence>
<dbReference type="Gene3D" id="2.60.40.150">
    <property type="entry name" value="C2 domain"/>
    <property type="match status" value="1"/>
</dbReference>
<keyword evidence="4" id="KW-1133">Transmembrane helix</keyword>